<keyword evidence="3" id="KW-0677">Repeat</keyword>
<evidence type="ECO:0000256" key="4">
    <source>
        <dbReference type="ARBA" id="ARBA00022803"/>
    </source>
</evidence>
<keyword evidence="4" id="KW-0802">TPR repeat</keyword>
<reference evidence="6 7" key="1">
    <citation type="submission" date="2016-11" db="EMBL/GenBank/DDBJ databases">
        <authorList>
            <person name="Jaros S."/>
            <person name="Januszkiewicz K."/>
            <person name="Wedrychowicz H."/>
        </authorList>
    </citation>
    <scope>NUCLEOTIDE SEQUENCE [LARGE SCALE GENOMIC DNA]</scope>
    <source>
        <strain evidence="6 7">DSM 8605</strain>
    </source>
</reference>
<proteinExistence type="inferred from homology"/>
<dbReference type="SUPFAM" id="SSF48452">
    <property type="entry name" value="TPR-like"/>
    <property type="match status" value="2"/>
</dbReference>
<comment type="subcellular location">
    <subcellularLocation>
        <location evidence="1">Cytoplasm</location>
    </subcellularLocation>
</comment>
<dbReference type="AlphaFoldDB" id="A0A1M5RPK8"/>
<evidence type="ECO:0000256" key="1">
    <source>
        <dbReference type="ARBA" id="ARBA00004496"/>
    </source>
</evidence>
<dbReference type="GO" id="GO:0005737">
    <property type="term" value="C:cytoplasm"/>
    <property type="evidence" value="ECO:0007669"/>
    <property type="project" value="UniProtKB-SubCell"/>
</dbReference>
<gene>
    <name evidence="6" type="ORF">SAMN02745207_00643</name>
</gene>
<evidence type="ECO:0000313" key="7">
    <source>
        <dbReference type="Proteomes" id="UP000184447"/>
    </source>
</evidence>
<keyword evidence="2" id="KW-0963">Cytoplasm</keyword>
<dbReference type="Proteomes" id="UP000184447">
    <property type="component" value="Unassembled WGS sequence"/>
</dbReference>
<dbReference type="InterPro" id="IPR011990">
    <property type="entry name" value="TPR-like_helical_dom_sf"/>
</dbReference>
<dbReference type="PANTHER" id="PTHR46630:SF1">
    <property type="entry name" value="TETRATRICOPEPTIDE REPEAT PROTEIN 29"/>
    <property type="match status" value="1"/>
</dbReference>
<evidence type="ECO:0000256" key="2">
    <source>
        <dbReference type="ARBA" id="ARBA00022490"/>
    </source>
</evidence>
<evidence type="ECO:0008006" key="8">
    <source>
        <dbReference type="Google" id="ProtNLM"/>
    </source>
</evidence>
<keyword evidence="7" id="KW-1185">Reference proteome</keyword>
<comment type="similarity">
    <text evidence="5">Belongs to the Rap family.</text>
</comment>
<evidence type="ECO:0000256" key="3">
    <source>
        <dbReference type="ARBA" id="ARBA00022737"/>
    </source>
</evidence>
<dbReference type="OrthoDB" id="9805474at2"/>
<dbReference type="STRING" id="1121316.SAMN02745207_00643"/>
<evidence type="ECO:0000313" key="6">
    <source>
        <dbReference type="EMBL" id="SHH28106.1"/>
    </source>
</evidence>
<dbReference type="EMBL" id="FQXM01000003">
    <property type="protein sequence ID" value="SHH28106.1"/>
    <property type="molecule type" value="Genomic_DNA"/>
</dbReference>
<dbReference type="PANTHER" id="PTHR46630">
    <property type="entry name" value="TETRATRICOPEPTIDE REPEAT PROTEIN 29"/>
    <property type="match status" value="1"/>
</dbReference>
<evidence type="ECO:0000256" key="5">
    <source>
        <dbReference type="ARBA" id="ARBA00038253"/>
    </source>
</evidence>
<dbReference type="SMART" id="SM00028">
    <property type="entry name" value="TPR"/>
    <property type="match status" value="5"/>
</dbReference>
<dbReference type="InterPro" id="IPR051476">
    <property type="entry name" value="Bac_ResReg_Asp_Phosphatase"/>
</dbReference>
<name>A0A1M5RPK8_9CLOT</name>
<dbReference type="InterPro" id="IPR019734">
    <property type="entry name" value="TPR_rpt"/>
</dbReference>
<organism evidence="6 7">
    <name type="scientific">Clostridium grantii DSM 8605</name>
    <dbReference type="NCBI Taxonomy" id="1121316"/>
    <lineage>
        <taxon>Bacteria</taxon>
        <taxon>Bacillati</taxon>
        <taxon>Bacillota</taxon>
        <taxon>Clostridia</taxon>
        <taxon>Eubacteriales</taxon>
        <taxon>Clostridiaceae</taxon>
        <taxon>Clostridium</taxon>
    </lineage>
</organism>
<protein>
    <recommendedName>
        <fullName evidence="8">Tetratricopeptide repeat-containing protein</fullName>
    </recommendedName>
</protein>
<dbReference type="Gene3D" id="1.25.40.10">
    <property type="entry name" value="Tetratricopeptide repeat domain"/>
    <property type="match status" value="2"/>
</dbReference>
<sequence length="536" mass="63268">MNKDYMIDRYIKEADAMEKRNQINLAIETLEKAIDVYNNEKMDERLFNINMKLGELNGIIGQTDYSLQFYNKAYENSIILENKLYMVDALVKISQIYFHMRMIDKSIEITEKAENILEDIDYIQGKLEVYLQWISVYYVKNEYFKAREIGNIALKLCGEDSLIYKGRILNYLARLYSDISSLDEHLNLLNQALECFEKLGLEMGILGIINNLGTVYSEKVQDNDKALEYFYSLKEKSENTNYKVLNIYAYNNSAEIYLRTFKYEKSILYGSVGRERAEKSNATYAEIYAYALLVNANIKIFDYEKAYFNLQQVDEKVKKYPNQATEIAWYFKSLAIFYSKMGQLEKARKFIAEALKMLEQEKSIIKWDCILISEIINIKKANKKIDILNSIEGIKSNLLNYKSKDIILNNVYEVVIKLINKGYKEIAFDFLKEYNIYSPENKRVEIKQRYLKALQCDKSEEKINILMNTLKEAKETNDLKIYWITLQAIAEHYKEKNDKEKFTKYNEETIKAAEDLLSRVPKEFRQSFISYNNMYN</sequence>
<accession>A0A1M5RPK8</accession>
<dbReference type="RefSeq" id="WP_073336936.1">
    <property type="nucleotide sequence ID" value="NZ_FQXM01000003.1"/>
</dbReference>